<comment type="caution">
    <text evidence="1">The sequence shown here is derived from an EMBL/GenBank/DDBJ whole genome shotgun (WGS) entry which is preliminary data.</text>
</comment>
<name>A0ABU6VQL0_9FABA</name>
<sequence>MDIPSMNNENTGLTKDAARWLRRRRAQQLRWQVHHARARIWRRHHGSSLLDDGQGDTE</sequence>
<protein>
    <submittedName>
        <fullName evidence="1">Uncharacterized protein</fullName>
    </submittedName>
</protein>
<evidence type="ECO:0000313" key="2">
    <source>
        <dbReference type="Proteomes" id="UP001341840"/>
    </source>
</evidence>
<dbReference type="Proteomes" id="UP001341840">
    <property type="component" value="Unassembled WGS sequence"/>
</dbReference>
<evidence type="ECO:0000313" key="1">
    <source>
        <dbReference type="EMBL" id="MED6175804.1"/>
    </source>
</evidence>
<accession>A0ABU6VQL0</accession>
<gene>
    <name evidence="1" type="ORF">PIB30_081821</name>
</gene>
<dbReference type="EMBL" id="JASCZI010152271">
    <property type="protein sequence ID" value="MED6175804.1"/>
    <property type="molecule type" value="Genomic_DNA"/>
</dbReference>
<keyword evidence="2" id="KW-1185">Reference proteome</keyword>
<proteinExistence type="predicted"/>
<reference evidence="1 2" key="1">
    <citation type="journal article" date="2023" name="Plants (Basel)">
        <title>Bridging the Gap: Combining Genomics and Transcriptomics Approaches to Understand Stylosanthes scabra, an Orphan Legume from the Brazilian Caatinga.</title>
        <authorList>
            <person name="Ferreira-Neto J.R.C."/>
            <person name="da Silva M.D."/>
            <person name="Binneck E."/>
            <person name="de Melo N.F."/>
            <person name="da Silva R.H."/>
            <person name="de Melo A.L.T.M."/>
            <person name="Pandolfi V."/>
            <person name="Bustamante F.O."/>
            <person name="Brasileiro-Vidal A.C."/>
            <person name="Benko-Iseppon A.M."/>
        </authorList>
    </citation>
    <scope>NUCLEOTIDE SEQUENCE [LARGE SCALE GENOMIC DNA]</scope>
    <source>
        <tissue evidence="1">Leaves</tissue>
    </source>
</reference>
<organism evidence="1 2">
    <name type="scientific">Stylosanthes scabra</name>
    <dbReference type="NCBI Taxonomy" id="79078"/>
    <lineage>
        <taxon>Eukaryota</taxon>
        <taxon>Viridiplantae</taxon>
        <taxon>Streptophyta</taxon>
        <taxon>Embryophyta</taxon>
        <taxon>Tracheophyta</taxon>
        <taxon>Spermatophyta</taxon>
        <taxon>Magnoliopsida</taxon>
        <taxon>eudicotyledons</taxon>
        <taxon>Gunneridae</taxon>
        <taxon>Pentapetalae</taxon>
        <taxon>rosids</taxon>
        <taxon>fabids</taxon>
        <taxon>Fabales</taxon>
        <taxon>Fabaceae</taxon>
        <taxon>Papilionoideae</taxon>
        <taxon>50 kb inversion clade</taxon>
        <taxon>dalbergioids sensu lato</taxon>
        <taxon>Dalbergieae</taxon>
        <taxon>Pterocarpus clade</taxon>
        <taxon>Stylosanthes</taxon>
    </lineage>
</organism>